<gene>
    <name evidence="1" type="ORF">GCM10011395_36010</name>
</gene>
<reference evidence="2" key="1">
    <citation type="journal article" date="2019" name="Int. J. Syst. Evol. Microbiol.">
        <title>The Global Catalogue of Microorganisms (GCM) 10K type strain sequencing project: providing services to taxonomists for standard genome sequencing and annotation.</title>
        <authorList>
            <consortium name="The Broad Institute Genomics Platform"/>
            <consortium name="The Broad Institute Genome Sequencing Center for Infectious Disease"/>
            <person name="Wu L."/>
            <person name="Ma J."/>
        </authorList>
    </citation>
    <scope>NUCLEOTIDE SEQUENCE [LARGE SCALE GENOMIC DNA]</scope>
    <source>
        <strain evidence="2">CGMCC 1.10106</strain>
    </source>
</reference>
<dbReference type="EMBL" id="BMDW01000052">
    <property type="protein sequence ID" value="GGA62637.1"/>
    <property type="molecule type" value="Genomic_DNA"/>
</dbReference>
<sequence>MRSIDRWPIGGTDGGAGRAVKAGSERIYRILEGTAQLSHPNMMLPTFANAMRELALIRSNTFFISDLIKSPVKVENQRYVLGDLVDDELSELHELVDLELPQLISDQATAKTIEDLRITVPPQKVGPIVFIIDDDMLKIQHSASRAGQPNIKNARSARDSIISRGQMLLDELLSSNHDKRVAAAISSMQNKLIEDVDIIQLGLENTYCDMLCDAYAGELSVIALAAMRAYSIGISQYLAQFPDWVRFTENAASIELTEHDRKEIHRSGQNLLNELSKPNRLIDPEVPKSIKLVLEAYGDGKKASKRTAFAVIRTIENFVSSIVGIFGDSIQGAKRLSRNGGVMIVDDRAPV</sequence>
<keyword evidence="2" id="KW-1185">Reference proteome</keyword>
<protein>
    <submittedName>
        <fullName evidence="1">Uncharacterized protein</fullName>
    </submittedName>
</protein>
<accession>A0ABQ1H8X1</accession>
<comment type="caution">
    <text evidence="1">The sequence shown here is derived from an EMBL/GenBank/DDBJ whole genome shotgun (WGS) entry which is preliminary data.</text>
</comment>
<evidence type="ECO:0000313" key="1">
    <source>
        <dbReference type="EMBL" id="GGA62637.1"/>
    </source>
</evidence>
<organism evidence="1 2">
    <name type="scientific">Sphingomonas psychrolutea</name>
    <dbReference type="NCBI Taxonomy" id="1259676"/>
    <lineage>
        <taxon>Bacteria</taxon>
        <taxon>Pseudomonadati</taxon>
        <taxon>Pseudomonadota</taxon>
        <taxon>Alphaproteobacteria</taxon>
        <taxon>Sphingomonadales</taxon>
        <taxon>Sphingomonadaceae</taxon>
        <taxon>Sphingomonas</taxon>
    </lineage>
</organism>
<evidence type="ECO:0000313" key="2">
    <source>
        <dbReference type="Proteomes" id="UP000618591"/>
    </source>
</evidence>
<name>A0ABQ1H8X1_9SPHN</name>
<proteinExistence type="predicted"/>
<dbReference type="Proteomes" id="UP000618591">
    <property type="component" value="Unassembled WGS sequence"/>
</dbReference>